<evidence type="ECO:0000256" key="1">
    <source>
        <dbReference type="SAM" id="Phobius"/>
    </source>
</evidence>
<feature type="transmembrane region" description="Helical" evidence="1">
    <location>
        <begin position="103"/>
        <end position="127"/>
    </location>
</feature>
<gene>
    <name evidence="2" type="ORF">MARSALSMR5_00164</name>
</gene>
<sequence length="539" mass="58851">MKRLLLTTILLNVLFLALLLPHYSQMPWLAAEALLISGLFALLPESTGKRVGAATVGALFGLLAFFALSDVLVRHSIGRPFNLYLELGLAGSVFNLLQSNLGVTLSLVLIVMALTVFVGLGICVSRLLRQVDANRSRAAARAVASLGIVAIGVTFLPQPFVGLTAARAATQQVELAADTYQSTASFQQHLMDNPGASQSRPLQALAQTDVILGFIESYGISSVTDPRYGRLIQPRLQQMEQVLANAGLHMVTGRLQSPVQGGQSWLAHTTLLSGQWIDTQLDYDTFLASDYPTLIDDMGATGHDSVAVMPAITREWPEGLAFGYNRIYHSTSMGYRGPALNWVTMPDQYTWSWFQRQIRERADHTPVFAEVALISSHAPWVPILPVLDDWDSIGDGEIFNRWKDAGEAPASLWRDPERVRDHYARSLDYALNVATEYAKRHVDNKTLLVLTGDHQAAPLITGDNASRDVVVHVISADPTMLAPFVGSGDQEGLRGFRWGAHPHSGQPGPSMASFRPFLHQAFSPSLIPVKISAADTIEK</sequence>
<dbReference type="SUPFAM" id="SSF53649">
    <property type="entry name" value="Alkaline phosphatase-like"/>
    <property type="match status" value="1"/>
</dbReference>
<keyword evidence="1" id="KW-1133">Transmembrane helix</keyword>
<dbReference type="InterPro" id="IPR017850">
    <property type="entry name" value="Alkaline_phosphatase_core_sf"/>
</dbReference>
<dbReference type="Proteomes" id="UP000193100">
    <property type="component" value="Chromosome"/>
</dbReference>
<name>A0A1W6K4G8_9GAMM</name>
<dbReference type="RefSeq" id="WP_085678211.1">
    <property type="nucleotide sequence ID" value="NZ_CP020931.1"/>
</dbReference>
<dbReference type="AlphaFoldDB" id="A0A1W6K4G8"/>
<evidence type="ECO:0000313" key="3">
    <source>
        <dbReference type="Proteomes" id="UP000193100"/>
    </source>
</evidence>
<proteinExistence type="predicted"/>
<feature type="transmembrane region" description="Helical" evidence="1">
    <location>
        <begin position="139"/>
        <end position="157"/>
    </location>
</feature>
<dbReference type="EMBL" id="CP020931">
    <property type="protein sequence ID" value="ARM82270.1"/>
    <property type="molecule type" value="Genomic_DNA"/>
</dbReference>
<keyword evidence="1" id="KW-0472">Membrane</keyword>
<dbReference type="Gene3D" id="3.40.720.10">
    <property type="entry name" value="Alkaline Phosphatase, subunit A"/>
    <property type="match status" value="1"/>
</dbReference>
<reference evidence="2 3" key="1">
    <citation type="submission" date="2017-04" db="EMBL/GenBank/DDBJ databases">
        <title>Genome Sequence of Marinobacter salarius strain SMR5 Isolated from a culture of the Diatom Skeletonema marinoi.</title>
        <authorList>
            <person name="Topel M."/>
            <person name="Pinder M.I.M."/>
            <person name="Johansson O.N."/>
            <person name="Kourtchenko O."/>
            <person name="Godhe A."/>
            <person name="Clarke A.K."/>
        </authorList>
    </citation>
    <scope>NUCLEOTIDE SEQUENCE [LARGE SCALE GENOMIC DNA]</scope>
    <source>
        <strain evidence="2 3">SMR5</strain>
    </source>
</reference>
<protein>
    <submittedName>
        <fullName evidence="2">Sulfatase</fullName>
    </submittedName>
</protein>
<evidence type="ECO:0000313" key="2">
    <source>
        <dbReference type="EMBL" id="ARM82270.1"/>
    </source>
</evidence>
<organism evidence="2 3">
    <name type="scientific">Marinobacter salarius</name>
    <dbReference type="NCBI Taxonomy" id="1420917"/>
    <lineage>
        <taxon>Bacteria</taxon>
        <taxon>Pseudomonadati</taxon>
        <taxon>Pseudomonadota</taxon>
        <taxon>Gammaproteobacteria</taxon>
        <taxon>Pseudomonadales</taxon>
        <taxon>Marinobacteraceae</taxon>
        <taxon>Marinobacter</taxon>
    </lineage>
</organism>
<feature type="transmembrane region" description="Helical" evidence="1">
    <location>
        <begin position="81"/>
        <end position="97"/>
    </location>
</feature>
<dbReference type="GeneID" id="77254183"/>
<feature type="transmembrane region" description="Helical" evidence="1">
    <location>
        <begin position="51"/>
        <end position="69"/>
    </location>
</feature>
<keyword evidence="1" id="KW-0812">Transmembrane</keyword>
<accession>A0A1W6K4G8</accession>